<evidence type="ECO:0000256" key="5">
    <source>
        <dbReference type="PIRNR" id="PIRNR000915"/>
    </source>
</evidence>
<reference evidence="9" key="1">
    <citation type="submission" date="2020-05" db="EMBL/GenBank/DDBJ databases">
        <title>Phylogenomic resolution of chytrid fungi.</title>
        <authorList>
            <person name="Stajich J.E."/>
            <person name="Amses K."/>
            <person name="Simmons R."/>
            <person name="Seto K."/>
            <person name="Myers J."/>
            <person name="Bonds A."/>
            <person name="Quandt C.A."/>
            <person name="Barry K."/>
            <person name="Liu P."/>
            <person name="Grigoriev I."/>
            <person name="Longcore J.E."/>
            <person name="James T.Y."/>
        </authorList>
    </citation>
    <scope>NUCLEOTIDE SEQUENCE</scope>
    <source>
        <strain evidence="9">JEL0318</strain>
    </source>
</reference>
<dbReference type="NCBIfam" id="TIGR01460">
    <property type="entry name" value="HAD-SF-IIA"/>
    <property type="match status" value="1"/>
</dbReference>
<evidence type="ECO:0000313" key="10">
    <source>
        <dbReference type="Proteomes" id="UP001212841"/>
    </source>
</evidence>
<keyword evidence="10" id="KW-1185">Reference proteome</keyword>
<dbReference type="Gene3D" id="3.40.50.1000">
    <property type="entry name" value="HAD superfamily/HAD-like"/>
    <property type="match status" value="2"/>
</dbReference>
<dbReference type="InterPro" id="IPR006349">
    <property type="entry name" value="PGP_euk"/>
</dbReference>
<dbReference type="EMBL" id="JADGJD010000330">
    <property type="protein sequence ID" value="KAJ3052063.1"/>
    <property type="molecule type" value="Genomic_DNA"/>
</dbReference>
<dbReference type="PANTHER" id="PTHR19288">
    <property type="entry name" value="4-NITROPHENYLPHOSPHATASE-RELATED"/>
    <property type="match status" value="1"/>
</dbReference>
<dbReference type="PIRSF" id="PIRSF000915">
    <property type="entry name" value="PGP-type_phosphatase"/>
    <property type="match status" value="1"/>
</dbReference>
<feature type="binding site" evidence="8">
    <location>
        <position position="250"/>
    </location>
    <ligand>
        <name>Mg(2+)</name>
        <dbReference type="ChEBI" id="CHEBI:18420"/>
    </ligand>
</feature>
<dbReference type="Pfam" id="PF13242">
    <property type="entry name" value="Hydrolase_like"/>
    <property type="match status" value="1"/>
</dbReference>
<comment type="catalytic activity">
    <reaction evidence="2 5">
        <text>4-nitrophenyl phosphate + H2O = 4-nitrophenol + phosphate + H(+)</text>
        <dbReference type="Rhea" id="RHEA:21664"/>
        <dbReference type="ChEBI" id="CHEBI:15377"/>
        <dbReference type="ChEBI" id="CHEBI:15378"/>
        <dbReference type="ChEBI" id="CHEBI:43474"/>
        <dbReference type="ChEBI" id="CHEBI:57917"/>
        <dbReference type="ChEBI" id="CHEBI:61146"/>
        <dbReference type="EC" id="3.1.3.41"/>
    </reaction>
</comment>
<keyword evidence="8" id="KW-0460">Magnesium</keyword>
<evidence type="ECO:0000256" key="7">
    <source>
        <dbReference type="PIRSR" id="PIRSR000915-2"/>
    </source>
</evidence>
<dbReference type="NCBIfam" id="TIGR01452">
    <property type="entry name" value="PGP_euk"/>
    <property type="match status" value="1"/>
</dbReference>
<protein>
    <recommendedName>
        <fullName evidence="4 5">4-nitrophenylphosphatase</fullName>
        <shortName evidence="5">PNPPase</shortName>
        <ecNumber evidence="3 5">3.1.3.41</ecNumber>
    </recommendedName>
</protein>
<accession>A0AAD5X5K2</accession>
<dbReference type="InterPro" id="IPR006357">
    <property type="entry name" value="HAD-SF_hydro_IIA"/>
</dbReference>
<evidence type="ECO:0000256" key="1">
    <source>
        <dbReference type="ARBA" id="ARBA00022801"/>
    </source>
</evidence>
<name>A0AAD5X5K2_9FUNG</name>
<dbReference type="Pfam" id="PF13344">
    <property type="entry name" value="Hydrolase_6"/>
    <property type="match status" value="1"/>
</dbReference>
<keyword evidence="8" id="KW-0479">Metal-binding</keyword>
<evidence type="ECO:0000256" key="3">
    <source>
        <dbReference type="ARBA" id="ARBA00066659"/>
    </source>
</evidence>
<evidence type="ECO:0000256" key="2">
    <source>
        <dbReference type="ARBA" id="ARBA00050247"/>
    </source>
</evidence>
<dbReference type="InterPro" id="IPR036412">
    <property type="entry name" value="HAD-like_sf"/>
</dbReference>
<dbReference type="FunFam" id="3.40.50.1000:FF:000039">
    <property type="entry name" value="Phosphoglycolate phosphatase"/>
    <property type="match status" value="1"/>
</dbReference>
<gene>
    <name evidence="9" type="ORF">HK097_006949</name>
</gene>
<dbReference type="Proteomes" id="UP001212841">
    <property type="component" value="Unassembled WGS sequence"/>
</dbReference>
<dbReference type="GO" id="GO:0046872">
    <property type="term" value="F:metal ion binding"/>
    <property type="evidence" value="ECO:0007669"/>
    <property type="project" value="UniProtKB-KW"/>
</dbReference>
<dbReference type="GO" id="GO:0004035">
    <property type="term" value="F:alkaline phosphatase activity"/>
    <property type="evidence" value="ECO:0007669"/>
    <property type="project" value="TreeGrafter"/>
</dbReference>
<keyword evidence="1 5" id="KW-0378">Hydrolase</keyword>
<dbReference type="GO" id="GO:0005737">
    <property type="term" value="C:cytoplasm"/>
    <property type="evidence" value="ECO:0007669"/>
    <property type="project" value="TreeGrafter"/>
</dbReference>
<dbReference type="SUPFAM" id="SSF56784">
    <property type="entry name" value="HAD-like"/>
    <property type="match status" value="1"/>
</dbReference>
<dbReference type="EC" id="3.1.3.41" evidence="3 5"/>
<dbReference type="GO" id="GO:0008967">
    <property type="term" value="F:phosphoglycolate phosphatase activity"/>
    <property type="evidence" value="ECO:0007669"/>
    <property type="project" value="TreeGrafter"/>
</dbReference>
<dbReference type="InterPro" id="IPR023214">
    <property type="entry name" value="HAD_sf"/>
</dbReference>
<comment type="caution">
    <text evidence="9">The sequence shown here is derived from an EMBL/GenBank/DDBJ whole genome shotgun (WGS) entry which is preliminary data.</text>
</comment>
<evidence type="ECO:0000313" key="9">
    <source>
        <dbReference type="EMBL" id="KAJ3052063.1"/>
    </source>
</evidence>
<organism evidence="9 10">
    <name type="scientific">Rhizophlyctis rosea</name>
    <dbReference type="NCBI Taxonomy" id="64517"/>
    <lineage>
        <taxon>Eukaryota</taxon>
        <taxon>Fungi</taxon>
        <taxon>Fungi incertae sedis</taxon>
        <taxon>Chytridiomycota</taxon>
        <taxon>Chytridiomycota incertae sedis</taxon>
        <taxon>Chytridiomycetes</taxon>
        <taxon>Rhizophlyctidales</taxon>
        <taxon>Rhizophlyctidaceae</taxon>
        <taxon>Rhizophlyctis</taxon>
    </lineage>
</organism>
<evidence type="ECO:0000256" key="6">
    <source>
        <dbReference type="PIRSR" id="PIRSR000915-1"/>
    </source>
</evidence>
<feature type="active site" description="Proton donor" evidence="6">
    <location>
        <position position="28"/>
    </location>
</feature>
<dbReference type="AlphaFoldDB" id="A0AAD5X5K2"/>
<feature type="binding site" evidence="8">
    <location>
        <position position="28"/>
    </location>
    <ligand>
        <name>Mg(2+)</name>
        <dbReference type="ChEBI" id="CHEBI:18420"/>
    </ligand>
</feature>
<dbReference type="PANTHER" id="PTHR19288:SF46">
    <property type="entry name" value="HALOACID DEHALOGENASE-LIKE HYDROLASE DOMAIN-CONTAINING PROTEIN 2"/>
    <property type="match status" value="1"/>
</dbReference>
<comment type="cofactor">
    <cofactor evidence="8">
        <name>Mg(2+)</name>
        <dbReference type="ChEBI" id="CHEBI:18420"/>
    </cofactor>
    <text evidence="8">Divalent metal ions. Mg(2+) is the most effective.</text>
</comment>
<evidence type="ECO:0000256" key="4">
    <source>
        <dbReference type="ARBA" id="ARBA00069197"/>
    </source>
</evidence>
<sequence>MTTDRELKDAGEIEAFIDSIDTFLLDCDGVIWAGNTVFDGVPEALNYLRSKGKRLLFVTNNSTKSRASYLKKFQSLNLHATLDEIFGSAYAAAYYIAHQLNFPPTKKVYVIGMSGIQDELTSEGISSVGGSEDDDNLSDMADMASIKPDPSIGAVLLGFDLNINYKKLAKAFTYLHHDEGVHFLATNSDLTFPAGGTVYPGGFGTGALLAALSAPLDRKPVVLGKPHQTMLDVIVNKYHLDPQRTCMIGDRLDTDIAFGQHGGLKTLLVMTGVTSPKKLQESDIQPDRFIQGLANLKA</sequence>
<evidence type="ECO:0000256" key="8">
    <source>
        <dbReference type="PIRSR" id="PIRSR000915-3"/>
    </source>
</evidence>
<feature type="binding site" evidence="7">
    <location>
        <position position="225"/>
    </location>
    <ligand>
        <name>substrate</name>
    </ligand>
</feature>
<feature type="active site" description="Nucleophile" evidence="6">
    <location>
        <position position="26"/>
    </location>
</feature>
<proteinExistence type="predicted"/>
<feature type="binding site" evidence="8">
    <location>
        <position position="26"/>
    </location>
    <ligand>
        <name>Mg(2+)</name>
        <dbReference type="ChEBI" id="CHEBI:18420"/>
    </ligand>
</feature>